<dbReference type="RefSeq" id="WP_343774725.1">
    <property type="nucleotide sequence ID" value="NZ_BAAADV010000007.1"/>
</dbReference>
<feature type="compositionally biased region" description="Basic and acidic residues" evidence="1">
    <location>
        <begin position="1"/>
        <end position="12"/>
    </location>
</feature>
<comment type="caution">
    <text evidence="2">The sequence shown here is derived from an EMBL/GenBank/DDBJ whole genome shotgun (WGS) entry which is preliminary data.</text>
</comment>
<evidence type="ECO:0000313" key="3">
    <source>
        <dbReference type="Proteomes" id="UP001500420"/>
    </source>
</evidence>
<accession>A0AAV3TCV9</accession>
<protein>
    <submittedName>
        <fullName evidence="2">Uncharacterized protein</fullName>
    </submittedName>
</protein>
<dbReference type="Proteomes" id="UP001500420">
    <property type="component" value="Unassembled WGS sequence"/>
</dbReference>
<name>A0AAV3TCV9_9EURY</name>
<feature type="region of interest" description="Disordered" evidence="1">
    <location>
        <begin position="1"/>
        <end position="46"/>
    </location>
</feature>
<dbReference type="Pfam" id="PF26508">
    <property type="entry name" value="DUF8170"/>
    <property type="match status" value="1"/>
</dbReference>
<feature type="compositionally biased region" description="Low complexity" evidence="1">
    <location>
        <begin position="13"/>
        <end position="29"/>
    </location>
</feature>
<sequence>MVDDETPSRDAAPESSSGAPESSDVASDAAAHDPDATVPDPDAVLADAEEHLPGRSLSPEEYEHLKRSVAELTPIFRHDRSYFVLGSYGTPEVRRLQLVKDRLNRRRDAYAFLMVDVRREWTNTYLKFRLLADYADLIVGVAEHDGGGFLVEQGTVVTEPAYFEKTHFLKREYDGIDAEAIDTDADPDDPYSGMQTPLFELADEAGRLHVWRTESELEDCVEELP</sequence>
<dbReference type="AlphaFoldDB" id="A0AAV3TCV9"/>
<proteinExistence type="predicted"/>
<keyword evidence="3" id="KW-1185">Reference proteome</keyword>
<gene>
    <name evidence="2" type="ORF">GCM10009020_28490</name>
</gene>
<feature type="compositionally biased region" description="Low complexity" evidence="1">
    <location>
        <begin position="36"/>
        <end position="46"/>
    </location>
</feature>
<organism evidence="2 3">
    <name type="scientific">Natronoarchaeum mannanilyticum</name>
    <dbReference type="NCBI Taxonomy" id="926360"/>
    <lineage>
        <taxon>Archaea</taxon>
        <taxon>Methanobacteriati</taxon>
        <taxon>Methanobacteriota</taxon>
        <taxon>Stenosarchaea group</taxon>
        <taxon>Halobacteria</taxon>
        <taxon>Halobacteriales</taxon>
        <taxon>Natronoarchaeaceae</taxon>
    </lineage>
</organism>
<dbReference type="EMBL" id="BAAADV010000007">
    <property type="protein sequence ID" value="GAA0678480.1"/>
    <property type="molecule type" value="Genomic_DNA"/>
</dbReference>
<dbReference type="InterPro" id="IPR058483">
    <property type="entry name" value="DUF8170"/>
</dbReference>
<reference evidence="2 3" key="1">
    <citation type="journal article" date="2019" name="Int. J. Syst. Evol. Microbiol.">
        <title>The Global Catalogue of Microorganisms (GCM) 10K type strain sequencing project: providing services to taxonomists for standard genome sequencing and annotation.</title>
        <authorList>
            <consortium name="The Broad Institute Genomics Platform"/>
            <consortium name="The Broad Institute Genome Sequencing Center for Infectious Disease"/>
            <person name="Wu L."/>
            <person name="Ma J."/>
        </authorList>
    </citation>
    <scope>NUCLEOTIDE SEQUENCE [LARGE SCALE GENOMIC DNA]</scope>
    <source>
        <strain evidence="2 3">JCM 16328</strain>
    </source>
</reference>
<evidence type="ECO:0000256" key="1">
    <source>
        <dbReference type="SAM" id="MobiDB-lite"/>
    </source>
</evidence>
<evidence type="ECO:0000313" key="2">
    <source>
        <dbReference type="EMBL" id="GAA0678480.1"/>
    </source>
</evidence>